<evidence type="ECO:0000313" key="1">
    <source>
        <dbReference type="EMBL" id="CAL5222477.1"/>
    </source>
</evidence>
<proteinExistence type="predicted"/>
<accession>A0ABP1FY53</accession>
<reference evidence="1 2" key="1">
    <citation type="submission" date="2024-06" db="EMBL/GenBank/DDBJ databases">
        <authorList>
            <person name="Kraege A."/>
            <person name="Thomma B."/>
        </authorList>
    </citation>
    <scope>NUCLEOTIDE SEQUENCE [LARGE SCALE GENOMIC DNA]</scope>
</reference>
<sequence>MLPGPDKWHELPDANFEVVLEHEVLTTVPVATEIKGVLFSLHGCLQLTKEWGFPSETCPECSGMPEEMVSVYRAVKRGYAVVAIGTHLSQAAFNFHCFNTTWPPEDHIEGPELVNAMREVLTKQDWWHLPRFVYGSSRGGAMALIMAQRFPFQAVGSMVMGLRPEKMMETDLTPRNLQTGATWKFPPVLLMAAGNDQPEILELINNTQAALQTKGVHVQQMMMEPYQISPEFFNQRMKEVSLEKSVAVFEDLKGVGILKEDNCSHFIQYDDWRTAEGQLKRILLKHFPEDLGAVNGSRGFERAFREMLWASEAIHELTAEHTDVMLDFFEKNAALDETPMHLRHPFVAVEARVVGDKADLDMPIPKYHHHSHAHALGEWFQGLRASGGPGGR</sequence>
<name>A0ABP1FY53_9CHLO</name>
<dbReference type="PANTHER" id="PTHR35128">
    <property type="entry name" value="SECRETION-REGULATING GUANINE NUCLEOTIDE EXCHANGE FACTOR"/>
    <property type="match status" value="1"/>
</dbReference>
<comment type="caution">
    <text evidence="1">The sequence shown here is derived from an EMBL/GenBank/DDBJ whole genome shotgun (WGS) entry which is preliminary data.</text>
</comment>
<dbReference type="Gene3D" id="3.40.50.1820">
    <property type="entry name" value="alpha/beta hydrolase"/>
    <property type="match status" value="1"/>
</dbReference>
<evidence type="ECO:0000313" key="2">
    <source>
        <dbReference type="Proteomes" id="UP001497392"/>
    </source>
</evidence>
<dbReference type="PANTHER" id="PTHR35128:SF1">
    <property type="entry name" value="SECRETION-REGULATING GUANINE NUCLEOTIDE EXCHANGE FACTOR"/>
    <property type="match status" value="1"/>
</dbReference>
<dbReference type="SUPFAM" id="SSF53474">
    <property type="entry name" value="alpha/beta-Hydrolases"/>
    <property type="match status" value="1"/>
</dbReference>
<dbReference type="EMBL" id="CAXHTA020000007">
    <property type="protein sequence ID" value="CAL5222477.1"/>
    <property type="molecule type" value="Genomic_DNA"/>
</dbReference>
<dbReference type="InterPro" id="IPR029058">
    <property type="entry name" value="AB_hydrolase_fold"/>
</dbReference>
<organism evidence="1 2">
    <name type="scientific">Coccomyxa viridis</name>
    <dbReference type="NCBI Taxonomy" id="1274662"/>
    <lineage>
        <taxon>Eukaryota</taxon>
        <taxon>Viridiplantae</taxon>
        <taxon>Chlorophyta</taxon>
        <taxon>core chlorophytes</taxon>
        <taxon>Trebouxiophyceae</taxon>
        <taxon>Trebouxiophyceae incertae sedis</taxon>
        <taxon>Coccomyxaceae</taxon>
        <taxon>Coccomyxa</taxon>
    </lineage>
</organism>
<gene>
    <name evidence="1" type="primary">g4849</name>
    <name evidence="1" type="ORF">VP750_LOCUS4136</name>
</gene>
<keyword evidence="2" id="KW-1185">Reference proteome</keyword>
<dbReference type="Proteomes" id="UP001497392">
    <property type="component" value="Unassembled WGS sequence"/>
</dbReference>
<protein>
    <submittedName>
        <fullName evidence="1">G4849 protein</fullName>
    </submittedName>
</protein>